<dbReference type="AlphaFoldDB" id="A0A2R6NML9"/>
<proteinExistence type="predicted"/>
<dbReference type="Proteomes" id="UP000186601">
    <property type="component" value="Unassembled WGS sequence"/>
</dbReference>
<sequence length="65" mass="7493">MPKVEIMGIKYRYRVVGYPEGRMETKRIKPTKRIPASQIVRTANATQIQIIESCVRASCQLQVQE</sequence>
<keyword evidence="2" id="KW-1185">Reference proteome</keyword>
<evidence type="ECO:0000313" key="1">
    <source>
        <dbReference type="EMBL" id="PSR73643.1"/>
    </source>
</evidence>
<reference evidence="1 2" key="1">
    <citation type="submission" date="2018-02" db="EMBL/GenBank/DDBJ databases">
        <title>Genome sequence of the basidiomycete white-rot fungus Phlebia centrifuga.</title>
        <authorList>
            <person name="Granchi Z."/>
            <person name="Peng M."/>
            <person name="de Vries R.P."/>
            <person name="Hilden K."/>
            <person name="Makela M.R."/>
            <person name="Grigoriev I."/>
            <person name="Riley R."/>
        </authorList>
    </citation>
    <scope>NUCLEOTIDE SEQUENCE [LARGE SCALE GENOMIC DNA]</scope>
    <source>
        <strain evidence="1 2">FBCC195</strain>
    </source>
</reference>
<dbReference type="EMBL" id="MLYV02001069">
    <property type="protein sequence ID" value="PSR73643.1"/>
    <property type="molecule type" value="Genomic_DNA"/>
</dbReference>
<name>A0A2R6NML9_9APHY</name>
<accession>A0A2R6NML9</accession>
<organism evidence="1 2">
    <name type="scientific">Hermanssonia centrifuga</name>
    <dbReference type="NCBI Taxonomy" id="98765"/>
    <lineage>
        <taxon>Eukaryota</taxon>
        <taxon>Fungi</taxon>
        <taxon>Dikarya</taxon>
        <taxon>Basidiomycota</taxon>
        <taxon>Agaricomycotina</taxon>
        <taxon>Agaricomycetes</taxon>
        <taxon>Polyporales</taxon>
        <taxon>Meruliaceae</taxon>
        <taxon>Hermanssonia</taxon>
    </lineage>
</organism>
<comment type="caution">
    <text evidence="1">The sequence shown here is derived from an EMBL/GenBank/DDBJ whole genome shotgun (WGS) entry which is preliminary data.</text>
</comment>
<protein>
    <submittedName>
        <fullName evidence="1">Uncharacterized protein</fullName>
    </submittedName>
</protein>
<evidence type="ECO:0000313" key="2">
    <source>
        <dbReference type="Proteomes" id="UP000186601"/>
    </source>
</evidence>
<gene>
    <name evidence="1" type="ORF">PHLCEN_2v10562</name>
</gene>